<feature type="region of interest" description="Disordered" evidence="1">
    <location>
        <begin position="1"/>
        <end position="27"/>
    </location>
</feature>
<gene>
    <name evidence="2" type="ORF">R7226_13115</name>
</gene>
<evidence type="ECO:0000313" key="2">
    <source>
        <dbReference type="EMBL" id="MDW5595283.1"/>
    </source>
</evidence>
<dbReference type="Proteomes" id="UP001284601">
    <property type="component" value="Unassembled WGS sequence"/>
</dbReference>
<dbReference type="RefSeq" id="WP_318597621.1">
    <property type="nucleotide sequence ID" value="NZ_JAWSTH010000030.1"/>
</dbReference>
<evidence type="ECO:0000256" key="1">
    <source>
        <dbReference type="SAM" id="MobiDB-lite"/>
    </source>
</evidence>
<reference evidence="2 3" key="2">
    <citation type="submission" date="2023-10" db="EMBL/GenBank/DDBJ databases">
        <authorList>
            <person name="Han X.F."/>
        </authorList>
    </citation>
    <scope>NUCLEOTIDE SEQUENCE [LARGE SCALE GENOMIC DNA]</scope>
    <source>
        <strain evidence="2 3">KCTC 39840</strain>
    </source>
</reference>
<comment type="caution">
    <text evidence="2">The sequence shown here is derived from an EMBL/GenBank/DDBJ whole genome shotgun (WGS) entry which is preliminary data.</text>
</comment>
<feature type="compositionally biased region" description="Basic and acidic residues" evidence="1">
    <location>
        <begin position="13"/>
        <end position="27"/>
    </location>
</feature>
<sequence>MLDPPLRRPLRRRDRESRTARIPAHRLDRDFAPDGDLRDFLLSSVESATAPGADAKRRRDPTTQLERLQDIYVMGDMTRAQYVMRRQAIEQELERVAPPVDPQLDKAAAILADFGTFRELESSPAERRKLLTSLFEGVWEQNGAITAVKPRAAFDAPKNDETPHNGGASESP</sequence>
<name>A0ABU4HPN4_9ACTN</name>
<evidence type="ECO:0000313" key="3">
    <source>
        <dbReference type="Proteomes" id="UP001284601"/>
    </source>
</evidence>
<dbReference type="EMBL" id="JAWSTH010000030">
    <property type="protein sequence ID" value="MDW5595283.1"/>
    <property type="molecule type" value="Genomic_DNA"/>
</dbReference>
<accession>A0ABU4HPN4</accession>
<organism evidence="2 3">
    <name type="scientific">Conexibacter stalactiti</name>
    <dbReference type="NCBI Taxonomy" id="1940611"/>
    <lineage>
        <taxon>Bacteria</taxon>
        <taxon>Bacillati</taxon>
        <taxon>Actinomycetota</taxon>
        <taxon>Thermoleophilia</taxon>
        <taxon>Solirubrobacterales</taxon>
        <taxon>Conexibacteraceae</taxon>
        <taxon>Conexibacter</taxon>
    </lineage>
</organism>
<reference evidence="3" key="1">
    <citation type="submission" date="2023-07" db="EMBL/GenBank/DDBJ databases">
        <title>Conexibacter stalactiti sp. nov., isolated from stalactites in a lava cave and emended description of the genus Conexibacter.</title>
        <authorList>
            <person name="Lee S.D."/>
        </authorList>
    </citation>
    <scope>NUCLEOTIDE SEQUENCE [LARGE SCALE GENOMIC DNA]</scope>
    <source>
        <strain evidence="3">KCTC 39840</strain>
    </source>
</reference>
<protein>
    <submittedName>
        <fullName evidence="2">Uncharacterized protein</fullName>
    </submittedName>
</protein>
<feature type="region of interest" description="Disordered" evidence="1">
    <location>
        <begin position="151"/>
        <end position="172"/>
    </location>
</feature>
<keyword evidence="3" id="KW-1185">Reference proteome</keyword>
<proteinExistence type="predicted"/>